<dbReference type="Pfam" id="PF12442">
    <property type="entry name" value="DUF3681"/>
    <property type="match status" value="1"/>
</dbReference>
<feature type="transmembrane region" description="Helical" evidence="1">
    <location>
        <begin position="21"/>
        <end position="42"/>
    </location>
</feature>
<dbReference type="AlphaFoldDB" id="A0A835A622"/>
<proteinExistence type="predicted"/>
<evidence type="ECO:0000256" key="1">
    <source>
        <dbReference type="SAM" id="Phobius"/>
    </source>
</evidence>
<keyword evidence="1" id="KW-0812">Transmembrane</keyword>
<dbReference type="EMBL" id="JACEFO010002753">
    <property type="protein sequence ID" value="KAF8649667.1"/>
    <property type="molecule type" value="Genomic_DNA"/>
</dbReference>
<keyword evidence="1" id="KW-1133">Transmembrane helix</keyword>
<reference evidence="2" key="1">
    <citation type="submission" date="2020-07" db="EMBL/GenBank/DDBJ databases">
        <title>Genome sequence and genetic diversity analysis of an under-domesticated orphan crop, white fonio (Digitaria exilis).</title>
        <authorList>
            <person name="Bennetzen J.L."/>
            <person name="Chen S."/>
            <person name="Ma X."/>
            <person name="Wang X."/>
            <person name="Yssel A.E.J."/>
            <person name="Chaluvadi S.R."/>
            <person name="Johnson M."/>
            <person name="Gangashetty P."/>
            <person name="Hamidou F."/>
            <person name="Sanogo M.D."/>
            <person name="Zwaenepoel A."/>
            <person name="Wallace J."/>
            <person name="Van De Peer Y."/>
            <person name="Van Deynze A."/>
        </authorList>
    </citation>
    <scope>NUCLEOTIDE SEQUENCE</scope>
    <source>
        <tissue evidence="2">Leaves</tissue>
    </source>
</reference>
<sequence length="134" mass="14218">MDILSRIARAISDALRDPEKLPRALIMCGIVEAAAALSLVFFRVPGGGLFLGHHHGDKQALVYVYYGILGAVVAFGIAEAFTGFTVIFGLLEASIGFWVSRDLNNRGAVGKTVMFISILPIVLVAGLGGFVVLK</sequence>
<dbReference type="PANTHER" id="PTHR33530:SF22">
    <property type="match status" value="1"/>
</dbReference>
<comment type="caution">
    <text evidence="2">The sequence shown here is derived from an EMBL/GenBank/DDBJ whole genome shotgun (WGS) entry which is preliminary data.</text>
</comment>
<organism evidence="2 3">
    <name type="scientific">Digitaria exilis</name>
    <dbReference type="NCBI Taxonomy" id="1010633"/>
    <lineage>
        <taxon>Eukaryota</taxon>
        <taxon>Viridiplantae</taxon>
        <taxon>Streptophyta</taxon>
        <taxon>Embryophyta</taxon>
        <taxon>Tracheophyta</taxon>
        <taxon>Spermatophyta</taxon>
        <taxon>Magnoliopsida</taxon>
        <taxon>Liliopsida</taxon>
        <taxon>Poales</taxon>
        <taxon>Poaceae</taxon>
        <taxon>PACMAD clade</taxon>
        <taxon>Panicoideae</taxon>
        <taxon>Panicodae</taxon>
        <taxon>Paniceae</taxon>
        <taxon>Anthephorinae</taxon>
        <taxon>Digitaria</taxon>
    </lineage>
</organism>
<keyword evidence="3" id="KW-1185">Reference proteome</keyword>
<feature type="transmembrane region" description="Helical" evidence="1">
    <location>
        <begin position="112"/>
        <end position="133"/>
    </location>
</feature>
<dbReference type="Proteomes" id="UP000636709">
    <property type="component" value="Unassembled WGS sequence"/>
</dbReference>
<name>A0A835A622_9POAL</name>
<keyword evidence="1" id="KW-0472">Membrane</keyword>
<dbReference type="OrthoDB" id="656960at2759"/>
<feature type="transmembrane region" description="Helical" evidence="1">
    <location>
        <begin position="62"/>
        <end position="91"/>
    </location>
</feature>
<gene>
    <name evidence="2" type="ORF">HU200_064207</name>
</gene>
<evidence type="ECO:0000313" key="2">
    <source>
        <dbReference type="EMBL" id="KAF8649667.1"/>
    </source>
</evidence>
<dbReference type="InterPro" id="IPR022149">
    <property type="entry name" value="DUF3681"/>
</dbReference>
<dbReference type="PANTHER" id="PTHR33530">
    <property type="entry name" value="OS01G0147100 PROTEIN"/>
    <property type="match status" value="1"/>
</dbReference>
<accession>A0A835A622</accession>
<evidence type="ECO:0000313" key="3">
    <source>
        <dbReference type="Proteomes" id="UP000636709"/>
    </source>
</evidence>
<protein>
    <submittedName>
        <fullName evidence="2">Uncharacterized protein</fullName>
    </submittedName>
</protein>